<dbReference type="Proteomes" id="UP001153620">
    <property type="component" value="Chromosome 2"/>
</dbReference>
<reference evidence="1" key="1">
    <citation type="submission" date="2022-01" db="EMBL/GenBank/DDBJ databases">
        <authorList>
            <person name="King R."/>
        </authorList>
    </citation>
    <scope>NUCLEOTIDE SEQUENCE</scope>
</reference>
<reference evidence="1" key="2">
    <citation type="submission" date="2022-10" db="EMBL/GenBank/DDBJ databases">
        <authorList>
            <consortium name="ENA_rothamsted_submissions"/>
            <consortium name="culmorum"/>
            <person name="King R."/>
        </authorList>
    </citation>
    <scope>NUCLEOTIDE SEQUENCE</scope>
</reference>
<keyword evidence="2" id="KW-1185">Reference proteome</keyword>
<sequence>MRIYSHRTIKSLMDRPRFAQRKYEGMKLDNISLKL</sequence>
<dbReference type="EMBL" id="OU895878">
    <property type="protein sequence ID" value="CAG9802392.1"/>
    <property type="molecule type" value="Genomic_DNA"/>
</dbReference>
<dbReference type="AlphaFoldDB" id="A0A9N9RSD6"/>
<name>A0A9N9RSD6_9DIPT</name>
<evidence type="ECO:0000313" key="1">
    <source>
        <dbReference type="EMBL" id="CAG9802392.1"/>
    </source>
</evidence>
<proteinExistence type="predicted"/>
<accession>A0A9N9RSD6</accession>
<gene>
    <name evidence="1" type="ORF">CHIRRI_LOCUS5303</name>
</gene>
<evidence type="ECO:0000313" key="2">
    <source>
        <dbReference type="Proteomes" id="UP001153620"/>
    </source>
</evidence>
<organism evidence="1 2">
    <name type="scientific">Chironomus riparius</name>
    <dbReference type="NCBI Taxonomy" id="315576"/>
    <lineage>
        <taxon>Eukaryota</taxon>
        <taxon>Metazoa</taxon>
        <taxon>Ecdysozoa</taxon>
        <taxon>Arthropoda</taxon>
        <taxon>Hexapoda</taxon>
        <taxon>Insecta</taxon>
        <taxon>Pterygota</taxon>
        <taxon>Neoptera</taxon>
        <taxon>Endopterygota</taxon>
        <taxon>Diptera</taxon>
        <taxon>Nematocera</taxon>
        <taxon>Chironomoidea</taxon>
        <taxon>Chironomidae</taxon>
        <taxon>Chironominae</taxon>
        <taxon>Chironomus</taxon>
    </lineage>
</organism>
<protein>
    <submittedName>
        <fullName evidence="1">Uncharacterized protein</fullName>
    </submittedName>
</protein>